<gene>
    <name evidence="2" type="ORF">NDU88_002043</name>
</gene>
<evidence type="ECO:0000256" key="1">
    <source>
        <dbReference type="SAM" id="MobiDB-lite"/>
    </source>
</evidence>
<evidence type="ECO:0000313" key="2">
    <source>
        <dbReference type="EMBL" id="KAJ1113802.1"/>
    </source>
</evidence>
<dbReference type="AlphaFoldDB" id="A0AAV7NCI3"/>
<comment type="caution">
    <text evidence="2">The sequence shown here is derived from an EMBL/GenBank/DDBJ whole genome shotgun (WGS) entry which is preliminary data.</text>
</comment>
<reference evidence="2" key="1">
    <citation type="journal article" date="2022" name="bioRxiv">
        <title>Sequencing and chromosome-scale assembly of the giantPleurodeles waltlgenome.</title>
        <authorList>
            <person name="Brown T."/>
            <person name="Elewa A."/>
            <person name="Iarovenko S."/>
            <person name="Subramanian E."/>
            <person name="Araus A.J."/>
            <person name="Petzold A."/>
            <person name="Susuki M."/>
            <person name="Suzuki K.-i.T."/>
            <person name="Hayashi T."/>
            <person name="Toyoda A."/>
            <person name="Oliveira C."/>
            <person name="Osipova E."/>
            <person name="Leigh N.D."/>
            <person name="Simon A."/>
            <person name="Yun M.H."/>
        </authorList>
    </citation>
    <scope>NUCLEOTIDE SEQUENCE</scope>
    <source>
        <strain evidence="2">20211129_DDA</strain>
        <tissue evidence="2">Liver</tissue>
    </source>
</reference>
<sequence>MSSEQASCGSPGTALSAAAHAAVQARLCLAAALLNQGTTSHDLGFSRPSGVSADWPPHYTGFPAGDGG</sequence>
<protein>
    <submittedName>
        <fullName evidence="2">Uncharacterized protein</fullName>
    </submittedName>
</protein>
<proteinExistence type="predicted"/>
<name>A0AAV7NCI3_PLEWA</name>
<organism evidence="2 3">
    <name type="scientific">Pleurodeles waltl</name>
    <name type="common">Iberian ribbed newt</name>
    <dbReference type="NCBI Taxonomy" id="8319"/>
    <lineage>
        <taxon>Eukaryota</taxon>
        <taxon>Metazoa</taxon>
        <taxon>Chordata</taxon>
        <taxon>Craniata</taxon>
        <taxon>Vertebrata</taxon>
        <taxon>Euteleostomi</taxon>
        <taxon>Amphibia</taxon>
        <taxon>Batrachia</taxon>
        <taxon>Caudata</taxon>
        <taxon>Salamandroidea</taxon>
        <taxon>Salamandridae</taxon>
        <taxon>Pleurodelinae</taxon>
        <taxon>Pleurodeles</taxon>
    </lineage>
</organism>
<feature type="region of interest" description="Disordered" evidence="1">
    <location>
        <begin position="43"/>
        <end position="68"/>
    </location>
</feature>
<dbReference type="Proteomes" id="UP001066276">
    <property type="component" value="Chromosome 8"/>
</dbReference>
<accession>A0AAV7NCI3</accession>
<keyword evidence="3" id="KW-1185">Reference proteome</keyword>
<dbReference type="EMBL" id="JANPWB010000012">
    <property type="protein sequence ID" value="KAJ1113802.1"/>
    <property type="molecule type" value="Genomic_DNA"/>
</dbReference>
<evidence type="ECO:0000313" key="3">
    <source>
        <dbReference type="Proteomes" id="UP001066276"/>
    </source>
</evidence>